<gene>
    <name evidence="2" type="ORF">HPB52_005398</name>
</gene>
<feature type="compositionally biased region" description="Gly residues" evidence="1">
    <location>
        <begin position="425"/>
        <end position="483"/>
    </location>
</feature>
<evidence type="ECO:0000313" key="3">
    <source>
        <dbReference type="Proteomes" id="UP000821837"/>
    </source>
</evidence>
<feature type="compositionally biased region" description="Low complexity" evidence="1">
    <location>
        <begin position="484"/>
        <end position="504"/>
    </location>
</feature>
<comment type="caution">
    <text evidence="2">The sequence shown here is derived from an EMBL/GenBank/DDBJ whole genome shotgun (WGS) entry which is preliminary data.</text>
</comment>
<dbReference type="InterPro" id="IPR038602">
    <property type="entry name" value="Mite_allergen_7_sf"/>
</dbReference>
<keyword evidence="3" id="KW-1185">Reference proteome</keyword>
<name>A0A9D4SZM1_RHISA</name>
<evidence type="ECO:0000256" key="1">
    <source>
        <dbReference type="SAM" id="MobiDB-lite"/>
    </source>
</evidence>
<protein>
    <submittedName>
        <fullName evidence="2">Uncharacterized protein</fullName>
    </submittedName>
</protein>
<dbReference type="VEuPathDB" id="VectorBase:RSAN_044991"/>
<dbReference type="InterPro" id="IPR020234">
    <property type="entry name" value="Mite_allergen_group-7"/>
</dbReference>
<dbReference type="VEuPathDB" id="VectorBase:RSAN_044424"/>
<accession>A0A9D4SZM1</accession>
<sequence>MDMFARLARVKVTNGTVKGLPRLRQSGDVVARIDECGAYIYADVTVRNLTVALVASVRTFMADFTAAVKSRISARVIIEVVESSQASLAMVAHSRVQRCEHRAENHRLRAAVAGHQALTSGGSAAPYIAGQQKGGASAGLFGAGRNEIGGGLGQAGDGMGPGGPGMSGGLGVGGQPQLRQPEGLGAAQGGAGLIGYPSGYGQQDLFTLLLRQIMLAYGADPLKLPDTTIPFSGILRMSGTVHTYNSYVFGLSHVIRTGPCVVKADNTGMRLRLDLGINNVFGNTSATVKMANSKTNKHRVQFTVFVRQARAILEIAQSGPQDIQVTNFKIIFLKGFKLFLKPQQCSKRPIFRTFLRAAEAFLDRSVRKRLEPLVRKAIDQNIKAVLVYLSRQAQLRPKPRLSPELFANVPQDIVIGRPQDSGFPSGAGGPGGGGPGGAGSFGGLGGGGGPSPGGNMLAGGGSSGVGGGAGPQGIGAGGRGFGPGSQLQAGADLSSSLSGSSGQQKIGIAKGL</sequence>
<reference evidence="2" key="2">
    <citation type="submission" date="2021-09" db="EMBL/GenBank/DDBJ databases">
        <authorList>
            <person name="Jia N."/>
            <person name="Wang J."/>
            <person name="Shi W."/>
            <person name="Du L."/>
            <person name="Sun Y."/>
            <person name="Zhan W."/>
            <person name="Jiang J."/>
            <person name="Wang Q."/>
            <person name="Zhang B."/>
            <person name="Ji P."/>
            <person name="Sakyi L.B."/>
            <person name="Cui X."/>
            <person name="Yuan T."/>
            <person name="Jiang B."/>
            <person name="Yang W."/>
            <person name="Lam T.T.-Y."/>
            <person name="Chang Q."/>
            <person name="Ding S."/>
            <person name="Wang X."/>
            <person name="Zhu J."/>
            <person name="Ruan X."/>
            <person name="Zhao L."/>
            <person name="Wei J."/>
            <person name="Que T."/>
            <person name="Du C."/>
            <person name="Cheng J."/>
            <person name="Dai P."/>
            <person name="Han X."/>
            <person name="Huang E."/>
            <person name="Gao Y."/>
            <person name="Liu J."/>
            <person name="Shao H."/>
            <person name="Ye R."/>
            <person name="Li L."/>
            <person name="Wei W."/>
            <person name="Wang X."/>
            <person name="Wang C."/>
            <person name="Huo Q."/>
            <person name="Li W."/>
            <person name="Guo W."/>
            <person name="Chen H."/>
            <person name="Chen S."/>
            <person name="Zhou L."/>
            <person name="Zhou L."/>
            <person name="Ni X."/>
            <person name="Tian J."/>
            <person name="Zhou Y."/>
            <person name="Sheng Y."/>
            <person name="Liu T."/>
            <person name="Pan Y."/>
            <person name="Xia L."/>
            <person name="Li J."/>
            <person name="Zhao F."/>
            <person name="Cao W."/>
        </authorList>
    </citation>
    <scope>NUCLEOTIDE SEQUENCE</scope>
    <source>
        <strain evidence="2">Rsan-2018</strain>
        <tissue evidence="2">Larvae</tissue>
    </source>
</reference>
<dbReference type="EMBL" id="JABSTV010001249">
    <property type="protein sequence ID" value="KAH7961201.1"/>
    <property type="molecule type" value="Genomic_DNA"/>
</dbReference>
<reference evidence="2" key="1">
    <citation type="journal article" date="2020" name="Cell">
        <title>Large-Scale Comparative Analyses of Tick Genomes Elucidate Their Genetic Diversity and Vector Capacities.</title>
        <authorList>
            <consortium name="Tick Genome and Microbiome Consortium (TIGMIC)"/>
            <person name="Jia N."/>
            <person name="Wang J."/>
            <person name="Shi W."/>
            <person name="Du L."/>
            <person name="Sun Y."/>
            <person name="Zhan W."/>
            <person name="Jiang J.F."/>
            <person name="Wang Q."/>
            <person name="Zhang B."/>
            <person name="Ji P."/>
            <person name="Bell-Sakyi L."/>
            <person name="Cui X.M."/>
            <person name="Yuan T.T."/>
            <person name="Jiang B.G."/>
            <person name="Yang W.F."/>
            <person name="Lam T.T."/>
            <person name="Chang Q.C."/>
            <person name="Ding S.J."/>
            <person name="Wang X.J."/>
            <person name="Zhu J.G."/>
            <person name="Ruan X.D."/>
            <person name="Zhao L."/>
            <person name="Wei J.T."/>
            <person name="Ye R.Z."/>
            <person name="Que T.C."/>
            <person name="Du C.H."/>
            <person name="Zhou Y.H."/>
            <person name="Cheng J.X."/>
            <person name="Dai P.F."/>
            <person name="Guo W.B."/>
            <person name="Han X.H."/>
            <person name="Huang E.J."/>
            <person name="Li L.F."/>
            <person name="Wei W."/>
            <person name="Gao Y.C."/>
            <person name="Liu J.Z."/>
            <person name="Shao H.Z."/>
            <person name="Wang X."/>
            <person name="Wang C.C."/>
            <person name="Yang T.C."/>
            <person name="Huo Q.B."/>
            <person name="Li W."/>
            <person name="Chen H.Y."/>
            <person name="Chen S.E."/>
            <person name="Zhou L.G."/>
            <person name="Ni X.B."/>
            <person name="Tian J.H."/>
            <person name="Sheng Y."/>
            <person name="Liu T."/>
            <person name="Pan Y.S."/>
            <person name="Xia L.Y."/>
            <person name="Li J."/>
            <person name="Zhao F."/>
            <person name="Cao W.C."/>
        </authorList>
    </citation>
    <scope>NUCLEOTIDE SEQUENCE</scope>
    <source>
        <strain evidence="2">Rsan-2018</strain>
    </source>
</reference>
<dbReference type="Pfam" id="PF16984">
    <property type="entry name" value="Grp7_allergen"/>
    <property type="match status" value="1"/>
</dbReference>
<dbReference type="Proteomes" id="UP000821837">
    <property type="component" value="Chromosome 3"/>
</dbReference>
<evidence type="ECO:0000313" key="2">
    <source>
        <dbReference type="EMBL" id="KAH7961201.1"/>
    </source>
</evidence>
<proteinExistence type="predicted"/>
<organism evidence="2 3">
    <name type="scientific">Rhipicephalus sanguineus</name>
    <name type="common">Brown dog tick</name>
    <name type="synonym">Ixodes sanguineus</name>
    <dbReference type="NCBI Taxonomy" id="34632"/>
    <lineage>
        <taxon>Eukaryota</taxon>
        <taxon>Metazoa</taxon>
        <taxon>Ecdysozoa</taxon>
        <taxon>Arthropoda</taxon>
        <taxon>Chelicerata</taxon>
        <taxon>Arachnida</taxon>
        <taxon>Acari</taxon>
        <taxon>Parasitiformes</taxon>
        <taxon>Ixodida</taxon>
        <taxon>Ixodoidea</taxon>
        <taxon>Ixodidae</taxon>
        <taxon>Rhipicephalinae</taxon>
        <taxon>Rhipicephalus</taxon>
        <taxon>Rhipicephalus</taxon>
    </lineage>
</organism>
<feature type="region of interest" description="Disordered" evidence="1">
    <location>
        <begin position="417"/>
        <end position="512"/>
    </location>
</feature>
<dbReference type="Gene3D" id="3.15.10.50">
    <property type="match status" value="1"/>
</dbReference>
<dbReference type="AlphaFoldDB" id="A0A9D4SZM1"/>